<comment type="caution">
    <text evidence="3">The sequence shown here is derived from an EMBL/GenBank/DDBJ whole genome shotgun (WGS) entry which is preliminary data.</text>
</comment>
<dbReference type="Proteomes" id="UP001354931">
    <property type="component" value="Unassembled WGS sequence"/>
</dbReference>
<keyword evidence="1" id="KW-0472">Membrane</keyword>
<keyword evidence="2" id="KW-0732">Signal</keyword>
<keyword evidence="1" id="KW-0812">Transmembrane</keyword>
<protein>
    <submittedName>
        <fullName evidence="3">Uncharacterized protein</fullName>
    </submittedName>
</protein>
<dbReference type="RefSeq" id="WP_326022219.1">
    <property type="nucleotide sequence ID" value="NZ_JAOZYC010000169.1"/>
</dbReference>
<gene>
    <name evidence="3" type="ORF">OKJ99_34720</name>
</gene>
<name>A0ABU6FII1_9ACTN</name>
<evidence type="ECO:0000256" key="2">
    <source>
        <dbReference type="SAM" id="SignalP"/>
    </source>
</evidence>
<reference evidence="3 4" key="1">
    <citation type="submission" date="2022-10" db="EMBL/GenBank/DDBJ databases">
        <authorList>
            <person name="Xie J."/>
            <person name="Shen N."/>
        </authorList>
    </citation>
    <scope>NUCLEOTIDE SEQUENCE [LARGE SCALE GENOMIC DNA]</scope>
    <source>
        <strain evidence="3 4">YIM65594</strain>
    </source>
</reference>
<feature type="signal peptide" evidence="2">
    <location>
        <begin position="1"/>
        <end position="18"/>
    </location>
</feature>
<sequence>MIAAFVVLAAWFSFQAVYSGGNIGTRGTFTASSCEKTVGRTPGGGSRGNGSSHELEVTCDGAFRPDGGAAGATSVRMTLQPGDAPVTDGDAYLRKLMNTGGKGTELHAAHLNPDTVPGNFLGEFNTSNPEKTEQSALIALGSLFFLAAGIFSLRADWPRGGGGSLPLKVAWRESVGPGTRGTVITVASAAVIGIILAKILI</sequence>
<accession>A0ABU6FII1</accession>
<proteinExistence type="predicted"/>
<evidence type="ECO:0000313" key="3">
    <source>
        <dbReference type="EMBL" id="MEB8342661.1"/>
    </source>
</evidence>
<feature type="transmembrane region" description="Helical" evidence="1">
    <location>
        <begin position="178"/>
        <end position="200"/>
    </location>
</feature>
<dbReference type="EMBL" id="JAOZYC010000169">
    <property type="protein sequence ID" value="MEB8342661.1"/>
    <property type="molecule type" value="Genomic_DNA"/>
</dbReference>
<feature type="chain" id="PRO_5047023714" evidence="2">
    <location>
        <begin position="19"/>
        <end position="201"/>
    </location>
</feature>
<feature type="transmembrane region" description="Helical" evidence="1">
    <location>
        <begin position="136"/>
        <end position="157"/>
    </location>
</feature>
<keyword evidence="4" id="KW-1185">Reference proteome</keyword>
<evidence type="ECO:0000256" key="1">
    <source>
        <dbReference type="SAM" id="Phobius"/>
    </source>
</evidence>
<keyword evidence="1" id="KW-1133">Transmembrane helix</keyword>
<evidence type="ECO:0000313" key="4">
    <source>
        <dbReference type="Proteomes" id="UP001354931"/>
    </source>
</evidence>
<organism evidence="3 4">
    <name type="scientific">Streptomyces endophyticus</name>
    <dbReference type="NCBI Taxonomy" id="714166"/>
    <lineage>
        <taxon>Bacteria</taxon>
        <taxon>Bacillati</taxon>
        <taxon>Actinomycetota</taxon>
        <taxon>Actinomycetes</taxon>
        <taxon>Kitasatosporales</taxon>
        <taxon>Streptomycetaceae</taxon>
        <taxon>Streptomyces</taxon>
    </lineage>
</organism>